<dbReference type="GO" id="GO:0008270">
    <property type="term" value="F:zinc ion binding"/>
    <property type="evidence" value="ECO:0007669"/>
    <property type="project" value="UniProtKB-KW"/>
</dbReference>
<gene>
    <name evidence="4" type="ORF">RND81_11G089200</name>
</gene>
<keyword evidence="5" id="KW-1185">Reference proteome</keyword>
<protein>
    <recommendedName>
        <fullName evidence="3">CCHC-type domain-containing protein</fullName>
    </recommendedName>
</protein>
<dbReference type="GO" id="GO:0003676">
    <property type="term" value="F:nucleic acid binding"/>
    <property type="evidence" value="ECO:0007669"/>
    <property type="project" value="InterPro"/>
</dbReference>
<feature type="domain" description="CCHC-type" evidence="3">
    <location>
        <begin position="21"/>
        <end position="34"/>
    </location>
</feature>
<proteinExistence type="predicted"/>
<feature type="region of interest" description="Disordered" evidence="2">
    <location>
        <begin position="187"/>
        <end position="209"/>
    </location>
</feature>
<evidence type="ECO:0000259" key="3">
    <source>
        <dbReference type="PROSITE" id="PS50158"/>
    </source>
</evidence>
<evidence type="ECO:0000313" key="4">
    <source>
        <dbReference type="EMBL" id="KAK9676626.1"/>
    </source>
</evidence>
<keyword evidence="1" id="KW-0862">Zinc</keyword>
<name>A0AAW1HJT7_SAPOF</name>
<dbReference type="EMBL" id="JBDFQZ010000011">
    <property type="protein sequence ID" value="KAK9676626.1"/>
    <property type="molecule type" value="Genomic_DNA"/>
</dbReference>
<keyword evidence="1" id="KW-0479">Metal-binding</keyword>
<feature type="region of interest" description="Disordered" evidence="2">
    <location>
        <begin position="63"/>
        <end position="102"/>
    </location>
</feature>
<dbReference type="AlphaFoldDB" id="A0AAW1HJT7"/>
<keyword evidence="1" id="KW-0863">Zinc-finger</keyword>
<evidence type="ECO:0000313" key="5">
    <source>
        <dbReference type="Proteomes" id="UP001443914"/>
    </source>
</evidence>
<dbReference type="PROSITE" id="PS50158">
    <property type="entry name" value="ZF_CCHC"/>
    <property type="match status" value="1"/>
</dbReference>
<sequence>MSMNIFREPKTKEITAARPICSACNHEGHIAKNCFCVTGRFPNWWGDRPRDRIYLPITDKGGFASSSSRGRPRQTGRTVGVRAHMATGGSSSSRGSSLTENDKLDLNNLSQSEWEELNLLWQNRKNNGDQFKGKASDHAWVIDTGTSHHMSGNIFHFINLVEIDPCPVGMPNGELALATQRGDIPLGPNLLSSTRPPRYTGHYHAGHLD</sequence>
<comment type="caution">
    <text evidence="4">The sequence shown here is derived from an EMBL/GenBank/DDBJ whole genome shotgun (WGS) entry which is preliminary data.</text>
</comment>
<reference evidence="4" key="1">
    <citation type="submission" date="2024-03" db="EMBL/GenBank/DDBJ databases">
        <title>WGS assembly of Saponaria officinalis var. Norfolk2.</title>
        <authorList>
            <person name="Jenkins J."/>
            <person name="Shu S."/>
            <person name="Grimwood J."/>
            <person name="Barry K."/>
            <person name="Goodstein D."/>
            <person name="Schmutz J."/>
            <person name="Leebens-Mack J."/>
            <person name="Osbourn A."/>
        </authorList>
    </citation>
    <scope>NUCLEOTIDE SEQUENCE [LARGE SCALE GENOMIC DNA]</scope>
    <source>
        <strain evidence="4">JIC</strain>
    </source>
</reference>
<accession>A0AAW1HJT7</accession>
<organism evidence="4 5">
    <name type="scientific">Saponaria officinalis</name>
    <name type="common">Common soapwort</name>
    <name type="synonym">Lychnis saponaria</name>
    <dbReference type="NCBI Taxonomy" id="3572"/>
    <lineage>
        <taxon>Eukaryota</taxon>
        <taxon>Viridiplantae</taxon>
        <taxon>Streptophyta</taxon>
        <taxon>Embryophyta</taxon>
        <taxon>Tracheophyta</taxon>
        <taxon>Spermatophyta</taxon>
        <taxon>Magnoliopsida</taxon>
        <taxon>eudicotyledons</taxon>
        <taxon>Gunneridae</taxon>
        <taxon>Pentapetalae</taxon>
        <taxon>Caryophyllales</taxon>
        <taxon>Caryophyllaceae</taxon>
        <taxon>Caryophylleae</taxon>
        <taxon>Saponaria</taxon>
    </lineage>
</organism>
<dbReference type="InterPro" id="IPR001878">
    <property type="entry name" value="Znf_CCHC"/>
</dbReference>
<evidence type="ECO:0000256" key="2">
    <source>
        <dbReference type="SAM" id="MobiDB-lite"/>
    </source>
</evidence>
<feature type="compositionally biased region" description="Low complexity" evidence="2">
    <location>
        <begin position="88"/>
        <end position="97"/>
    </location>
</feature>
<evidence type="ECO:0000256" key="1">
    <source>
        <dbReference type="PROSITE-ProRule" id="PRU00047"/>
    </source>
</evidence>
<dbReference type="Proteomes" id="UP001443914">
    <property type="component" value="Unassembled WGS sequence"/>
</dbReference>